<protein>
    <recommendedName>
        <fullName evidence="9">Exoribonuclease phosphorolytic domain-containing protein</fullName>
    </recommendedName>
</protein>
<dbReference type="InterPro" id="IPR050080">
    <property type="entry name" value="RNase_PH"/>
</dbReference>
<keyword evidence="7" id="KW-0694">RNA-binding</keyword>
<dbReference type="EMBL" id="BNJQ01000008">
    <property type="protein sequence ID" value="GHP04577.1"/>
    <property type="molecule type" value="Genomic_DNA"/>
</dbReference>
<evidence type="ECO:0000256" key="3">
    <source>
        <dbReference type="ARBA" id="ARBA00006678"/>
    </source>
</evidence>
<dbReference type="Pfam" id="PF01138">
    <property type="entry name" value="RNase_PH"/>
    <property type="match status" value="1"/>
</dbReference>
<comment type="caution">
    <text evidence="10">The sequence shown here is derived from an EMBL/GenBank/DDBJ whole genome shotgun (WGS) entry which is preliminary data.</text>
</comment>
<dbReference type="PANTHER" id="PTHR11953">
    <property type="entry name" value="EXOSOME COMPLEX COMPONENT"/>
    <property type="match status" value="1"/>
</dbReference>
<gene>
    <name evidence="10" type="ORF">PPROV_000333100</name>
</gene>
<feature type="domain" description="Exoribonuclease phosphorolytic" evidence="9">
    <location>
        <begin position="35"/>
        <end position="197"/>
    </location>
</feature>
<keyword evidence="11" id="KW-1185">Reference proteome</keyword>
<dbReference type="InterPro" id="IPR020568">
    <property type="entry name" value="Ribosomal_Su5_D2-typ_SF"/>
</dbReference>
<evidence type="ECO:0000256" key="6">
    <source>
        <dbReference type="ARBA" id="ARBA00022835"/>
    </source>
</evidence>
<dbReference type="GO" id="GO:0006364">
    <property type="term" value="P:rRNA processing"/>
    <property type="evidence" value="ECO:0007669"/>
    <property type="project" value="UniProtKB-KW"/>
</dbReference>
<accession>A0A830HHP9</accession>
<dbReference type="GO" id="GO:0034475">
    <property type="term" value="P:U4 snRNA 3'-end processing"/>
    <property type="evidence" value="ECO:0007669"/>
    <property type="project" value="TreeGrafter"/>
</dbReference>
<evidence type="ECO:0000313" key="11">
    <source>
        <dbReference type="Proteomes" id="UP000660262"/>
    </source>
</evidence>
<dbReference type="GO" id="GO:0005730">
    <property type="term" value="C:nucleolus"/>
    <property type="evidence" value="ECO:0007669"/>
    <property type="project" value="TreeGrafter"/>
</dbReference>
<reference evidence="10" key="1">
    <citation type="submission" date="2020-10" db="EMBL/GenBank/DDBJ databases">
        <title>Unveiling of a novel bifunctional photoreceptor, Dualchrome1, isolated from a cosmopolitan green alga.</title>
        <authorList>
            <person name="Suzuki S."/>
            <person name="Kawachi M."/>
        </authorList>
    </citation>
    <scope>NUCLEOTIDE SEQUENCE</scope>
    <source>
        <strain evidence="10">NIES 2893</strain>
    </source>
</reference>
<dbReference type="SUPFAM" id="SSF54211">
    <property type="entry name" value="Ribosomal protein S5 domain 2-like"/>
    <property type="match status" value="1"/>
</dbReference>
<dbReference type="InterPro" id="IPR027408">
    <property type="entry name" value="PNPase/RNase_PH_dom_sf"/>
</dbReference>
<evidence type="ECO:0000313" key="10">
    <source>
        <dbReference type="EMBL" id="GHP04577.1"/>
    </source>
</evidence>
<dbReference type="OrthoDB" id="2504340at2759"/>
<dbReference type="GO" id="GO:0003723">
    <property type="term" value="F:RNA binding"/>
    <property type="evidence" value="ECO:0007669"/>
    <property type="project" value="UniProtKB-KW"/>
</dbReference>
<dbReference type="AlphaFoldDB" id="A0A830HHP9"/>
<dbReference type="InterPro" id="IPR001247">
    <property type="entry name" value="ExoRNase_PH_dom1"/>
</dbReference>
<evidence type="ECO:0000256" key="1">
    <source>
        <dbReference type="ARBA" id="ARBA00004123"/>
    </source>
</evidence>
<evidence type="ECO:0000256" key="8">
    <source>
        <dbReference type="ARBA" id="ARBA00023242"/>
    </source>
</evidence>
<evidence type="ECO:0000256" key="7">
    <source>
        <dbReference type="ARBA" id="ARBA00022884"/>
    </source>
</evidence>
<evidence type="ECO:0000256" key="5">
    <source>
        <dbReference type="ARBA" id="ARBA00022552"/>
    </source>
</evidence>
<keyword evidence="4" id="KW-0963">Cytoplasm</keyword>
<dbReference type="GO" id="GO:0000177">
    <property type="term" value="C:cytoplasmic exosome (RNase complex)"/>
    <property type="evidence" value="ECO:0007669"/>
    <property type="project" value="TreeGrafter"/>
</dbReference>
<comment type="subcellular location">
    <subcellularLocation>
        <location evidence="2">Cytoplasm</location>
    </subcellularLocation>
    <subcellularLocation>
        <location evidence="1">Nucleus</location>
    </subcellularLocation>
</comment>
<dbReference type="PANTHER" id="PTHR11953:SF2">
    <property type="entry name" value="EXOSOME COMPLEX COMPONENT MTR3"/>
    <property type="match status" value="1"/>
</dbReference>
<proteinExistence type="inferred from homology"/>
<dbReference type="GO" id="GO:0071028">
    <property type="term" value="P:nuclear mRNA surveillance"/>
    <property type="evidence" value="ECO:0007669"/>
    <property type="project" value="TreeGrafter"/>
</dbReference>
<keyword evidence="5" id="KW-0698">rRNA processing</keyword>
<evidence type="ECO:0000256" key="4">
    <source>
        <dbReference type="ARBA" id="ARBA00022490"/>
    </source>
</evidence>
<organism evidence="10 11">
    <name type="scientific">Pycnococcus provasolii</name>
    <dbReference type="NCBI Taxonomy" id="41880"/>
    <lineage>
        <taxon>Eukaryota</taxon>
        <taxon>Viridiplantae</taxon>
        <taxon>Chlorophyta</taxon>
        <taxon>Pseudoscourfieldiophyceae</taxon>
        <taxon>Pseudoscourfieldiales</taxon>
        <taxon>Pycnococcaceae</taxon>
        <taxon>Pycnococcus</taxon>
    </lineage>
</organism>
<dbReference type="Gene3D" id="3.30.230.70">
    <property type="entry name" value="GHMP Kinase, N-terminal domain"/>
    <property type="match status" value="1"/>
</dbReference>
<evidence type="ECO:0000259" key="9">
    <source>
        <dbReference type="Pfam" id="PF01138"/>
    </source>
</evidence>
<dbReference type="GO" id="GO:0016075">
    <property type="term" value="P:rRNA catabolic process"/>
    <property type="evidence" value="ECO:0007669"/>
    <property type="project" value="TreeGrafter"/>
</dbReference>
<dbReference type="Proteomes" id="UP000660262">
    <property type="component" value="Unassembled WGS sequence"/>
</dbReference>
<dbReference type="GO" id="GO:0000176">
    <property type="term" value="C:nuclear exosome (RNase complex)"/>
    <property type="evidence" value="ECO:0007669"/>
    <property type="project" value="TreeGrafter"/>
</dbReference>
<dbReference type="GO" id="GO:0071051">
    <property type="term" value="P:poly(A)-dependent snoRNA 3'-end processing"/>
    <property type="evidence" value="ECO:0007669"/>
    <property type="project" value="TreeGrafter"/>
</dbReference>
<comment type="similarity">
    <text evidence="3">Belongs to the RNase PH family.</text>
</comment>
<keyword evidence="6" id="KW-0271">Exosome</keyword>
<evidence type="ECO:0000256" key="2">
    <source>
        <dbReference type="ARBA" id="ARBA00004496"/>
    </source>
</evidence>
<keyword evidence="8" id="KW-0539">Nucleus</keyword>
<name>A0A830HHP9_9CHLO</name>
<sequence>MAQTTSFVEGSYDPFTVVPVKEKRDEELAANADLGLTLGVVANAQGSAYVEWNEAKLVAAVFGPRDRPGRAAPAAGGGAPGSVSISVRHAPFANGGRRTLFGSTSKPARLADDAAGTSAHVTERTQQAFLDEALTPFIDVSAFPKLAVDVAVTVLESAAPGGVLLGDGELEGGVSAFADAPALVAACAAALVDAGIPMRDFPCCALVAGTDAELVPSPTPAALLKAQASAAVVYAPHLERVAHLHTLGRWRLDDASSPLSLHAAIEASIGECARLEATLRALLE</sequence>